<proteinExistence type="predicted"/>
<dbReference type="AlphaFoldDB" id="A0A645FNP1"/>
<protein>
    <submittedName>
        <fullName evidence="1">Uncharacterized protein</fullName>
    </submittedName>
</protein>
<evidence type="ECO:0000313" key="1">
    <source>
        <dbReference type="EMBL" id="MPN15316.1"/>
    </source>
</evidence>
<dbReference type="EMBL" id="VSSQ01062046">
    <property type="protein sequence ID" value="MPN15316.1"/>
    <property type="molecule type" value="Genomic_DNA"/>
</dbReference>
<reference evidence="1" key="1">
    <citation type="submission" date="2019-08" db="EMBL/GenBank/DDBJ databases">
        <authorList>
            <person name="Kucharzyk K."/>
            <person name="Murdoch R.W."/>
            <person name="Higgins S."/>
            <person name="Loffler F."/>
        </authorList>
    </citation>
    <scope>NUCLEOTIDE SEQUENCE</scope>
</reference>
<comment type="caution">
    <text evidence="1">The sequence shown here is derived from an EMBL/GenBank/DDBJ whole genome shotgun (WGS) entry which is preliminary data.</text>
</comment>
<sequence length="70" mass="7186">MPPFVGVAVKVTDVPAQIVVADAAMLTLTGRLVVTDIDTVFDVAGLPDAHEISDVSSQVTASPLLSVLLV</sequence>
<gene>
    <name evidence="1" type="ORF">SDC9_162646</name>
</gene>
<name>A0A645FNP1_9ZZZZ</name>
<organism evidence="1">
    <name type="scientific">bioreactor metagenome</name>
    <dbReference type="NCBI Taxonomy" id="1076179"/>
    <lineage>
        <taxon>unclassified sequences</taxon>
        <taxon>metagenomes</taxon>
        <taxon>ecological metagenomes</taxon>
    </lineage>
</organism>
<accession>A0A645FNP1</accession>